<organism evidence="2 3">
    <name type="scientific">Polyangium jinanense</name>
    <dbReference type="NCBI Taxonomy" id="2829994"/>
    <lineage>
        <taxon>Bacteria</taxon>
        <taxon>Pseudomonadati</taxon>
        <taxon>Myxococcota</taxon>
        <taxon>Polyangia</taxon>
        <taxon>Polyangiales</taxon>
        <taxon>Polyangiaceae</taxon>
        <taxon>Polyangium</taxon>
    </lineage>
</organism>
<keyword evidence="1" id="KW-0812">Transmembrane</keyword>
<evidence type="ECO:0000313" key="3">
    <source>
        <dbReference type="Proteomes" id="UP001151081"/>
    </source>
</evidence>
<evidence type="ECO:0000313" key="2">
    <source>
        <dbReference type="EMBL" id="MDC3985215.1"/>
    </source>
</evidence>
<protein>
    <recommendedName>
        <fullName evidence="4">Nickel/cobalt efflux system</fullName>
    </recommendedName>
</protein>
<dbReference type="RefSeq" id="WP_272424190.1">
    <property type="nucleotide sequence ID" value="NZ_JAGTJJ010000027.1"/>
</dbReference>
<keyword evidence="1" id="KW-1133">Transmembrane helix</keyword>
<dbReference type="Proteomes" id="UP001151081">
    <property type="component" value="Unassembled WGS sequence"/>
</dbReference>
<dbReference type="EMBL" id="JAGTJJ010000027">
    <property type="protein sequence ID" value="MDC3985215.1"/>
    <property type="molecule type" value="Genomic_DNA"/>
</dbReference>
<feature type="transmembrane region" description="Helical" evidence="1">
    <location>
        <begin position="115"/>
        <end position="137"/>
    </location>
</feature>
<keyword evidence="3" id="KW-1185">Reference proteome</keyword>
<reference evidence="2 3" key="1">
    <citation type="submission" date="2021-04" db="EMBL/GenBank/DDBJ databases">
        <title>Genome analysis of Polyangium sp.</title>
        <authorList>
            <person name="Li Y."/>
            <person name="Wang J."/>
        </authorList>
    </citation>
    <scope>NUCLEOTIDE SEQUENCE [LARGE SCALE GENOMIC DNA]</scope>
    <source>
        <strain evidence="2 3">SDU14</strain>
    </source>
</reference>
<accession>A0A9X3X9V4</accession>
<proteinExistence type="predicted"/>
<dbReference type="PANTHER" id="PTHR33876">
    <property type="entry name" value="UNNAMED PRODUCT"/>
    <property type="match status" value="1"/>
</dbReference>
<name>A0A9X3X9V4_9BACT</name>
<evidence type="ECO:0000256" key="1">
    <source>
        <dbReference type="SAM" id="Phobius"/>
    </source>
</evidence>
<keyword evidence="1" id="KW-0472">Membrane</keyword>
<gene>
    <name evidence="2" type="ORF">KEG57_32355</name>
</gene>
<comment type="caution">
    <text evidence="2">The sequence shown here is derived from an EMBL/GenBank/DDBJ whole genome shotgun (WGS) entry which is preliminary data.</text>
</comment>
<feature type="transmembrane region" description="Helical" evidence="1">
    <location>
        <begin position="45"/>
        <end position="67"/>
    </location>
</feature>
<feature type="transmembrane region" description="Helical" evidence="1">
    <location>
        <begin position="183"/>
        <end position="203"/>
    </location>
</feature>
<dbReference type="InterPro" id="IPR052776">
    <property type="entry name" value="Chloro_ReproSupport/MetalTrans"/>
</dbReference>
<dbReference type="AlphaFoldDB" id="A0A9X3X9V4"/>
<evidence type="ECO:0008006" key="4">
    <source>
        <dbReference type="Google" id="ProtNLM"/>
    </source>
</evidence>
<dbReference type="PANTHER" id="PTHR33876:SF4">
    <property type="entry name" value="CHLOROPLAST PROTEIN FOR GROWTH AND FERTILITY 2"/>
    <property type="match status" value="1"/>
</dbReference>
<feature type="transmembrane region" description="Helical" evidence="1">
    <location>
        <begin position="143"/>
        <end position="171"/>
    </location>
</feature>
<sequence>MSLPLTLGVGMLLGARHAVDADHLVVVAAMLERERGLGGALRTAALWGLGHSLTFLGLGLAIVALGLRVPASFERAAELSVAVMLIGLGLLHMTSRAPGVEGKPRMKHRSVFRPLAAGIVHGLAGSAGIALLALTTIPSVRGAILYLLAFCAGTVLGMGVSTALLSFPLGLSKRASPAVRRGITLAAGASSIGLGLILGSGALTGG</sequence>